<dbReference type="GeneID" id="56214434"/>
<dbReference type="Proteomes" id="UP000297040">
    <property type="component" value="Segment"/>
</dbReference>
<dbReference type="RefSeq" id="YP_009908869.1">
    <property type="nucleotide sequence ID" value="NC_049934.1"/>
</dbReference>
<protein>
    <submittedName>
        <fullName evidence="1">Uncharacterized protein</fullName>
    </submittedName>
</protein>
<organism evidence="1 2">
    <name type="scientific">Enterococcus phage vB_EfaP_Ef7.2</name>
    <dbReference type="NCBI Taxonomy" id="2546618"/>
    <lineage>
        <taxon>Viruses</taxon>
        <taxon>Duplodnaviria</taxon>
        <taxon>Heunggongvirae</taxon>
        <taxon>Uroviricota</taxon>
        <taxon>Caudoviricetes</taxon>
        <taxon>Rountreeviridae</taxon>
        <taxon>Sarlesvirinae</taxon>
        <taxon>Copernicusvirus</taxon>
        <taxon>Copernicusvirus Ef72</taxon>
    </lineage>
</organism>
<dbReference type="KEGG" id="vg:56214434"/>
<evidence type="ECO:0000313" key="1">
    <source>
        <dbReference type="EMBL" id="QBZ69029.1"/>
    </source>
</evidence>
<proteinExistence type="predicted"/>
<sequence length="52" mass="6641">MNLKEVKILYNKFNKEKRTIPQFLWYLWCIDLIELHETVKFRKEWLQNEIKE</sequence>
<evidence type="ECO:0000313" key="2">
    <source>
        <dbReference type="Proteomes" id="UP000297040"/>
    </source>
</evidence>
<keyword evidence="2" id="KW-1185">Reference proteome</keyword>
<reference evidence="1 2" key="1">
    <citation type="submission" date="2019-03" db="EMBL/GenBank/DDBJ databases">
        <title>Bacteriophages that Target Cytolytic Enterococcus faecalis Reduce Features of Ethanol-induced Liver Disease.</title>
        <authorList>
            <person name="Fouts D.E."/>
            <person name="Duan Y."/>
            <person name="White R.C."/>
            <person name="Nguyen K."/>
            <person name="Singh I."/>
            <person name="Schnabl B."/>
        </authorList>
    </citation>
    <scope>NUCLEOTIDE SEQUENCE [LARGE SCALE GENOMIC DNA]</scope>
</reference>
<accession>A0A4D6DTG5</accession>
<dbReference type="EMBL" id="MK721183">
    <property type="protein sequence ID" value="QBZ69029.1"/>
    <property type="molecule type" value="Genomic_DNA"/>
</dbReference>
<name>A0A4D6DTG5_9CAUD</name>